<comment type="similarity">
    <text evidence="1">Belongs to the short-chain dehydrogenases/reductases (SDR) family.</text>
</comment>
<keyword evidence="2" id="KW-0560">Oxidoreductase</keyword>
<dbReference type="PANTHER" id="PTHR42760">
    <property type="entry name" value="SHORT-CHAIN DEHYDROGENASES/REDUCTASES FAMILY MEMBER"/>
    <property type="match status" value="1"/>
</dbReference>
<evidence type="ECO:0000256" key="1">
    <source>
        <dbReference type="ARBA" id="ARBA00006484"/>
    </source>
</evidence>
<dbReference type="SUPFAM" id="SSF51735">
    <property type="entry name" value="NAD(P)-binding Rossmann-fold domains"/>
    <property type="match status" value="1"/>
</dbReference>
<dbReference type="Gene3D" id="3.40.50.720">
    <property type="entry name" value="NAD(P)-binding Rossmann-like Domain"/>
    <property type="match status" value="1"/>
</dbReference>
<name>A0A318K0V5_9NOCA</name>
<dbReference type="FunFam" id="3.40.50.720:FF:000084">
    <property type="entry name" value="Short-chain dehydrogenase reductase"/>
    <property type="match status" value="1"/>
</dbReference>
<evidence type="ECO:0000256" key="2">
    <source>
        <dbReference type="ARBA" id="ARBA00023002"/>
    </source>
</evidence>
<dbReference type="PROSITE" id="PS00061">
    <property type="entry name" value="ADH_SHORT"/>
    <property type="match status" value="1"/>
</dbReference>
<keyword evidence="4" id="KW-1185">Reference proteome</keyword>
<protein>
    <recommendedName>
        <fullName evidence="5">NAD(P)-dependent dehydrogenase (Short-subunit alcohol dehydrogenase family)</fullName>
    </recommendedName>
</protein>
<dbReference type="InterPro" id="IPR036291">
    <property type="entry name" value="NAD(P)-bd_dom_sf"/>
</dbReference>
<dbReference type="InterPro" id="IPR020904">
    <property type="entry name" value="Sc_DH/Rdtase_CS"/>
</dbReference>
<dbReference type="PRINTS" id="PR00081">
    <property type="entry name" value="GDHRDH"/>
</dbReference>
<comment type="caution">
    <text evidence="3">The sequence shown here is derived from an EMBL/GenBank/DDBJ whole genome shotgun (WGS) entry which is preliminary data.</text>
</comment>
<dbReference type="Pfam" id="PF13561">
    <property type="entry name" value="adh_short_C2"/>
    <property type="match status" value="1"/>
</dbReference>
<sequence>MDPSISATLRRFLLTGRVAVVTGASSGLGAELARALAAAGARVAVVARRYDRLVELADDITGLAVACDLLDPAQVREVVPRVAAELGRPEILVNAAGDIFSREPAEAEPYEAMRRTLELNLIAPFRLSQDVFPHMVAVGRGSIVHVSSISGRVGFPGFPQASYAASKQGLSGLTAELAVQWARHAIRVNTVAPGFFRSEINDELYDDERFRTWLRSNTPLPSEACIDDFVGAVLWLAGDAARYVTGQTIVVDGGWTAR</sequence>
<accession>A0A318K0V5</accession>
<dbReference type="PRINTS" id="PR00080">
    <property type="entry name" value="SDRFAMILY"/>
</dbReference>
<dbReference type="EMBL" id="QJKF01000005">
    <property type="protein sequence ID" value="PXX63908.1"/>
    <property type="molecule type" value="Genomic_DNA"/>
</dbReference>
<dbReference type="RefSeq" id="WP_040737225.1">
    <property type="nucleotide sequence ID" value="NZ_QJKF01000005.1"/>
</dbReference>
<evidence type="ECO:0008006" key="5">
    <source>
        <dbReference type="Google" id="ProtNLM"/>
    </source>
</evidence>
<dbReference type="Proteomes" id="UP000247569">
    <property type="component" value="Unassembled WGS sequence"/>
</dbReference>
<evidence type="ECO:0000313" key="4">
    <source>
        <dbReference type="Proteomes" id="UP000247569"/>
    </source>
</evidence>
<dbReference type="InterPro" id="IPR002347">
    <property type="entry name" value="SDR_fam"/>
</dbReference>
<dbReference type="AlphaFoldDB" id="A0A318K0V5"/>
<dbReference type="GO" id="GO:0016616">
    <property type="term" value="F:oxidoreductase activity, acting on the CH-OH group of donors, NAD or NADP as acceptor"/>
    <property type="evidence" value="ECO:0007669"/>
    <property type="project" value="TreeGrafter"/>
</dbReference>
<evidence type="ECO:0000313" key="3">
    <source>
        <dbReference type="EMBL" id="PXX63908.1"/>
    </source>
</evidence>
<gene>
    <name evidence="3" type="ORF">DFR70_10590</name>
</gene>
<reference evidence="3 4" key="1">
    <citation type="submission" date="2018-05" db="EMBL/GenBank/DDBJ databases">
        <title>Genomic Encyclopedia of Type Strains, Phase IV (KMG-IV): sequencing the most valuable type-strain genomes for metagenomic binning, comparative biology and taxonomic classification.</title>
        <authorList>
            <person name="Goeker M."/>
        </authorList>
    </citation>
    <scope>NUCLEOTIDE SEQUENCE [LARGE SCALE GENOMIC DNA]</scope>
    <source>
        <strain evidence="3 4">DSM 44704</strain>
    </source>
</reference>
<proteinExistence type="inferred from homology"/>
<organism evidence="3 4">
    <name type="scientific">Nocardia tenerifensis</name>
    <dbReference type="NCBI Taxonomy" id="228006"/>
    <lineage>
        <taxon>Bacteria</taxon>
        <taxon>Bacillati</taxon>
        <taxon>Actinomycetota</taxon>
        <taxon>Actinomycetes</taxon>
        <taxon>Mycobacteriales</taxon>
        <taxon>Nocardiaceae</taxon>
        <taxon>Nocardia</taxon>
    </lineage>
</organism>